<proteinExistence type="predicted"/>
<keyword evidence="2" id="KW-1185">Reference proteome</keyword>
<evidence type="ECO:0000313" key="2">
    <source>
        <dbReference type="Proteomes" id="UP001176941"/>
    </source>
</evidence>
<organism evidence="1 2">
    <name type="scientific">Rangifer tarandus platyrhynchus</name>
    <name type="common">Svalbard reindeer</name>
    <dbReference type="NCBI Taxonomy" id="3082113"/>
    <lineage>
        <taxon>Eukaryota</taxon>
        <taxon>Metazoa</taxon>
        <taxon>Chordata</taxon>
        <taxon>Craniata</taxon>
        <taxon>Vertebrata</taxon>
        <taxon>Euteleostomi</taxon>
        <taxon>Mammalia</taxon>
        <taxon>Eutheria</taxon>
        <taxon>Laurasiatheria</taxon>
        <taxon>Artiodactyla</taxon>
        <taxon>Ruminantia</taxon>
        <taxon>Pecora</taxon>
        <taxon>Cervidae</taxon>
        <taxon>Odocoileinae</taxon>
        <taxon>Rangifer</taxon>
    </lineage>
</organism>
<evidence type="ECO:0000313" key="1">
    <source>
        <dbReference type="EMBL" id="CAI9173953.1"/>
    </source>
</evidence>
<sequence>MEQVHTLPRLPLCTHRCSQEMVPPPHLSLSPFIITFCRGSWLFPNITGPMTSSSQCNFSFPIPASGSWAEPYPGPGPALRVFPWKGDLRKQQASMRVGESQPP</sequence>
<name>A0ABN8ZKD2_RANTA</name>
<gene>
    <name evidence="1" type="ORF">MRATA1EN1_LOCUS22915</name>
</gene>
<dbReference type="Proteomes" id="UP001176941">
    <property type="component" value="Chromosome 4"/>
</dbReference>
<accession>A0ABN8ZKD2</accession>
<protein>
    <submittedName>
        <fullName evidence="1">Uncharacterized protein</fullName>
    </submittedName>
</protein>
<reference evidence="1" key="1">
    <citation type="submission" date="2023-04" db="EMBL/GenBank/DDBJ databases">
        <authorList>
            <consortium name="ELIXIR-Norway"/>
        </authorList>
    </citation>
    <scope>NUCLEOTIDE SEQUENCE [LARGE SCALE GENOMIC DNA]</scope>
</reference>
<dbReference type="EMBL" id="OX459940">
    <property type="protein sequence ID" value="CAI9173953.1"/>
    <property type="molecule type" value="Genomic_DNA"/>
</dbReference>